<feature type="compositionally biased region" description="Low complexity" evidence="2">
    <location>
        <begin position="61"/>
        <end position="76"/>
    </location>
</feature>
<feature type="region of interest" description="Disordered" evidence="2">
    <location>
        <begin position="1"/>
        <end position="21"/>
    </location>
</feature>
<dbReference type="HOGENOM" id="CLU_042180_0_0_1"/>
<evidence type="ECO:0000256" key="2">
    <source>
        <dbReference type="SAM" id="MobiDB-lite"/>
    </source>
</evidence>
<dbReference type="PANTHER" id="PTHR28063">
    <property type="entry name" value="RNA POLYMERASE II NUCLEAR LOCALIZATION PROTEIN IWR1"/>
    <property type="match status" value="1"/>
</dbReference>
<proteinExistence type="inferred from homology"/>
<dbReference type="GO" id="GO:0006606">
    <property type="term" value="P:protein import into nucleus"/>
    <property type="evidence" value="ECO:0007669"/>
    <property type="project" value="InterPro"/>
</dbReference>
<feature type="compositionally biased region" description="Acidic residues" evidence="2">
    <location>
        <begin position="523"/>
        <end position="537"/>
    </location>
</feature>
<name>A0A093V438_TALMA</name>
<dbReference type="AlphaFoldDB" id="A0A093V438"/>
<comment type="similarity">
    <text evidence="1">Belongs to the IWR1/SLC7A6OS family.</text>
</comment>
<sequence>MASNDRLLPPEQFHIKRRREEEPVDTLYIQSELQQKKRRFTDFVFQRVKIPSDSAARDSAGDDVPSSSPSAAATAVIQDRLRSPRSVSTSGFPSSSRLRPAGIPAGISGIPTVRATSPGAEFRSEHAAADSRRQEFDTKRKRLEEPISKFLGVSDGLSDRENEKSATSSRTGTPTSSIQMPPLSANPAPFPTSLRRFHISRPSTPLSVAAGSGVSKGNAPSRARAILVEKLTRAPSLRGVSVLETLEKTAGTDSEIDTVVQSQLAKTQPEEEAVPARRKRPIVNKAEKQWREQQKSTISAAKEHLTTKYEPQSDDLDRLAKELEEVMLDIEAEENRMDIHHGPPSAPAPVDVPQRPKGPLKYKPRNPVARKTAPTEVPRVAEAQPDKLEQEAEPEMDSDGDYVYDTYIRVPIHTFSSSVAASTPQSDLTGHNDPLSEANILGGISIDPTRTDIGVVIITSDDEDIWDQYLEEDQDSEVDWDGDDVDSNAEDNPANDYPDDELSSADEYDDNPSIYRRYRTANSDDEEFDIDEFDDGADDADYRKYMYDYIGDDDDED</sequence>
<organism evidence="4">
    <name type="scientific">Talaromyces marneffei PM1</name>
    <dbReference type="NCBI Taxonomy" id="1077442"/>
    <lineage>
        <taxon>Eukaryota</taxon>
        <taxon>Fungi</taxon>
        <taxon>Dikarya</taxon>
        <taxon>Ascomycota</taxon>
        <taxon>Pezizomycotina</taxon>
        <taxon>Eurotiomycetes</taxon>
        <taxon>Eurotiomycetidae</taxon>
        <taxon>Eurotiales</taxon>
        <taxon>Trichocomaceae</taxon>
        <taxon>Talaromyces</taxon>
        <taxon>Talaromyces sect. Talaromyces</taxon>
    </lineage>
</organism>
<dbReference type="Pfam" id="PF08574">
    <property type="entry name" value="Iwr1"/>
    <property type="match status" value="1"/>
</dbReference>
<feature type="domain" description="Transcription factor Iwr1" evidence="3">
    <location>
        <begin position="400"/>
        <end position="501"/>
    </location>
</feature>
<evidence type="ECO:0000256" key="1">
    <source>
        <dbReference type="ARBA" id="ARBA00010218"/>
    </source>
</evidence>
<evidence type="ECO:0000313" key="4">
    <source>
        <dbReference type="EMBL" id="KFX47327.1"/>
    </source>
</evidence>
<protein>
    <submittedName>
        <fullName evidence="4">Replicase polyprotein 1a</fullName>
    </submittedName>
</protein>
<feature type="compositionally biased region" description="Basic and acidic residues" evidence="2">
    <location>
        <begin position="122"/>
        <end position="147"/>
    </location>
</feature>
<feature type="region of interest" description="Disordered" evidence="2">
    <location>
        <begin position="518"/>
        <end position="537"/>
    </location>
</feature>
<comment type="caution">
    <text evidence="4">The sequence shown here is derived from an EMBL/GenBank/DDBJ whole genome shotgun (WGS) entry which is preliminary data.</text>
</comment>
<dbReference type="PANTHER" id="PTHR28063:SF1">
    <property type="entry name" value="RNA POLYMERASE II NUCLEAR LOCALIZATION PROTEIN IWR1"/>
    <property type="match status" value="1"/>
</dbReference>
<feature type="compositionally biased region" description="Polar residues" evidence="2">
    <location>
        <begin position="165"/>
        <end position="179"/>
    </location>
</feature>
<gene>
    <name evidence="4" type="ORF">GQ26_0150650</name>
</gene>
<reference evidence="4" key="1">
    <citation type="journal article" date="2014" name="PLoS Genet.">
        <title>Signature Gene Expression Reveals Novel Clues to the Molecular Mechanisms of Dimorphic Transition in Penicillium marneffei.</title>
        <authorList>
            <person name="Yang E."/>
            <person name="Wang G."/>
            <person name="Cai J."/>
            <person name="Woo P.C."/>
            <person name="Lau S.K."/>
            <person name="Yuen K.-Y."/>
            <person name="Chow W.-N."/>
            <person name="Lin X."/>
        </authorList>
    </citation>
    <scope>NUCLEOTIDE SEQUENCE [LARGE SCALE GENOMIC DNA]</scope>
    <source>
        <strain evidence="4">PM1</strain>
    </source>
</reference>
<dbReference type="EMBL" id="JPOX01000015">
    <property type="protein sequence ID" value="KFX47327.1"/>
    <property type="molecule type" value="Genomic_DNA"/>
</dbReference>
<feature type="compositionally biased region" description="Acidic residues" evidence="2">
    <location>
        <begin position="497"/>
        <end position="510"/>
    </location>
</feature>
<feature type="region of interest" description="Disordered" evidence="2">
    <location>
        <begin position="338"/>
        <end position="399"/>
    </location>
</feature>
<dbReference type="GO" id="GO:0005737">
    <property type="term" value="C:cytoplasm"/>
    <property type="evidence" value="ECO:0007669"/>
    <property type="project" value="TreeGrafter"/>
</dbReference>
<evidence type="ECO:0000259" key="3">
    <source>
        <dbReference type="Pfam" id="PF08574"/>
    </source>
</evidence>
<feature type="region of interest" description="Disordered" evidence="2">
    <location>
        <begin position="473"/>
        <end position="513"/>
    </location>
</feature>
<feature type="compositionally biased region" description="Polar residues" evidence="2">
    <location>
        <begin position="85"/>
        <end position="97"/>
    </location>
</feature>
<dbReference type="InterPro" id="IPR040150">
    <property type="entry name" value="Iwr1"/>
</dbReference>
<feature type="compositionally biased region" description="Acidic residues" evidence="2">
    <location>
        <begin position="473"/>
        <end position="489"/>
    </location>
</feature>
<dbReference type="eggNOG" id="ENOG502SE90">
    <property type="taxonomic scope" value="Eukaryota"/>
</dbReference>
<dbReference type="InterPro" id="IPR013883">
    <property type="entry name" value="TF_Iwr1_dom"/>
</dbReference>
<accession>A0A093V438</accession>
<feature type="region of interest" description="Disordered" evidence="2">
    <location>
        <begin position="51"/>
        <end position="195"/>
    </location>
</feature>